<evidence type="ECO:0000256" key="1">
    <source>
        <dbReference type="SAM" id="SignalP"/>
    </source>
</evidence>
<dbReference type="SUPFAM" id="SSF53850">
    <property type="entry name" value="Periplasmic binding protein-like II"/>
    <property type="match status" value="1"/>
</dbReference>
<name>A0A6J4SDV2_9ACTN</name>
<gene>
    <name evidence="3" type="ORF">AVDCRST_MAG38-2917</name>
</gene>
<dbReference type="PROSITE" id="PS51257">
    <property type="entry name" value="PROKAR_LIPOPROTEIN"/>
    <property type="match status" value="1"/>
</dbReference>
<organism evidence="3">
    <name type="scientific">uncultured Solirubrobacteraceae bacterium</name>
    <dbReference type="NCBI Taxonomy" id="1162706"/>
    <lineage>
        <taxon>Bacteria</taxon>
        <taxon>Bacillati</taxon>
        <taxon>Actinomycetota</taxon>
        <taxon>Thermoleophilia</taxon>
        <taxon>Solirubrobacterales</taxon>
        <taxon>Solirubrobacteraceae</taxon>
        <taxon>environmental samples</taxon>
    </lineage>
</organism>
<proteinExistence type="predicted"/>
<dbReference type="InterPro" id="IPR052738">
    <property type="entry name" value="ABC-Tungstate_binding"/>
</dbReference>
<evidence type="ECO:0000313" key="3">
    <source>
        <dbReference type="EMBL" id="CAA9496834.1"/>
    </source>
</evidence>
<keyword evidence="1" id="KW-0732">Signal</keyword>
<feature type="domain" description="PBP" evidence="2">
    <location>
        <begin position="32"/>
        <end position="254"/>
    </location>
</feature>
<protein>
    <submittedName>
        <fullName evidence="3">Tungstate ABC transporter, substrate-binding protein</fullName>
    </submittedName>
</protein>
<dbReference type="AlphaFoldDB" id="A0A6J4SDV2"/>
<dbReference type="EMBL" id="CADCVJ010000241">
    <property type="protein sequence ID" value="CAA9496834.1"/>
    <property type="molecule type" value="Genomic_DNA"/>
</dbReference>
<dbReference type="InterPro" id="IPR024370">
    <property type="entry name" value="PBP_domain"/>
</dbReference>
<dbReference type="Pfam" id="PF12849">
    <property type="entry name" value="PBP_like_2"/>
    <property type="match status" value="1"/>
</dbReference>
<feature type="signal peptide" evidence="1">
    <location>
        <begin position="1"/>
        <end position="25"/>
    </location>
</feature>
<evidence type="ECO:0000259" key="2">
    <source>
        <dbReference type="Pfam" id="PF12849"/>
    </source>
</evidence>
<accession>A0A6J4SDV2</accession>
<dbReference type="Gene3D" id="3.40.190.10">
    <property type="entry name" value="Periplasmic binding protein-like II"/>
    <property type="match status" value="2"/>
</dbReference>
<feature type="chain" id="PRO_5038408805" evidence="1">
    <location>
        <begin position="26"/>
        <end position="279"/>
    </location>
</feature>
<dbReference type="PANTHER" id="PTHR37945">
    <property type="entry name" value="EXTRACELLULAR TUNGSTATE BINDING PROTEIN"/>
    <property type="match status" value="1"/>
</dbReference>
<reference evidence="3" key="1">
    <citation type="submission" date="2020-02" db="EMBL/GenBank/DDBJ databases">
        <authorList>
            <person name="Meier V. D."/>
        </authorList>
    </citation>
    <scope>NUCLEOTIDE SEQUENCE</scope>
    <source>
        <strain evidence="3">AVDCRST_MAG38</strain>
    </source>
</reference>
<sequence>MRRSRARVRVLLSVLAVGATLAVTACGSDSGDGRRPIILAATTSTQDSGLLDVLIPAFEADTRWRVRTIVLGSGQSIALGRRGEADVVLAHSPAAERALMASGVARTRRLVMANDFLIVGPRADPARAMGRDAAAALAAIARREAPFVSRGDESGTHVFELALWERARERPRPPWYQETGQGQSATLRVAGERGGYALTDRATYLATRADRELTVIVDGGAGMANPYHVIDLTERAGARVNAEGARILADWLVGPRAQALIGSFGREQHGRALFEPAAP</sequence>
<dbReference type="PANTHER" id="PTHR37945:SF1">
    <property type="entry name" value="EXTRACELLULAR TUNGSTATE BINDING PROTEIN"/>
    <property type="match status" value="1"/>
</dbReference>